<dbReference type="KEGG" id="rca:Rcas_2154"/>
<dbReference type="STRING" id="383372.Rcas_2154"/>
<protein>
    <recommendedName>
        <fullName evidence="3">Circularly permuted ATPgrasp domain-containing protein</fullName>
    </recommendedName>
</protein>
<dbReference type="eggNOG" id="COG2308">
    <property type="taxonomic scope" value="Bacteria"/>
</dbReference>
<dbReference type="RefSeq" id="WP_012120662.1">
    <property type="nucleotide sequence ID" value="NC_009767.1"/>
</dbReference>
<evidence type="ECO:0000313" key="1">
    <source>
        <dbReference type="EMBL" id="ABU58238.1"/>
    </source>
</evidence>
<gene>
    <name evidence="1" type="ordered locus">Rcas_2154</name>
</gene>
<keyword evidence="2" id="KW-1185">Reference proteome</keyword>
<sequence>MTANLDSIIAHYHSLFDAALARETFTILDTEQRARSMLIGPQRDRLICPVLRPRFITRAQYETLTRAASLVGRAIRAVSAAALTDPTLLAPYRLTPAERELLAIDPGYHGATVFGRLDGFLAPDGAWCWFIEANVESPAGIGYDDALAGIFDQTRIMAAFRETFQATALPVRQELQQMLLDAYRAWGGRGTPTVAIVDFPGVTTWSEFEHLQQRFEADGLPTVVCTPDDLQYQGGRLYVETRLADGGASWRPVDLVYRRLLQHEFLSMYDLHHPLIRAYADRVVCVVNPFRTKPAHTKLIMWLLSDDEGPASGILDADSAMAVARHIPWTRLVQRGTTRYRGERVDLLDFARRHRERLALKPNDAYGGEGVILGWETSPLTWEGALERALDEPSVLQERVPMPEEPYPIWSDNEGIVLSSYYVDADPCLYGDRAMGCLTRIATAAKLNVSAGGGSAPPTFLVEPKLTQEPVNANP</sequence>
<organism evidence="1 2">
    <name type="scientific">Roseiflexus castenholzii (strain DSM 13941 / HLO8)</name>
    <dbReference type="NCBI Taxonomy" id="383372"/>
    <lineage>
        <taxon>Bacteria</taxon>
        <taxon>Bacillati</taxon>
        <taxon>Chloroflexota</taxon>
        <taxon>Chloroflexia</taxon>
        <taxon>Chloroflexales</taxon>
        <taxon>Roseiflexineae</taxon>
        <taxon>Roseiflexaceae</taxon>
        <taxon>Roseiflexus</taxon>
    </lineage>
</organism>
<dbReference type="SUPFAM" id="SSF56059">
    <property type="entry name" value="Glutathione synthetase ATP-binding domain-like"/>
    <property type="match status" value="1"/>
</dbReference>
<reference evidence="1 2" key="1">
    <citation type="submission" date="2007-08" db="EMBL/GenBank/DDBJ databases">
        <title>Complete sequence of Roseiflexus castenholzii DSM 13941.</title>
        <authorList>
            <consortium name="US DOE Joint Genome Institute"/>
            <person name="Copeland A."/>
            <person name="Lucas S."/>
            <person name="Lapidus A."/>
            <person name="Barry K."/>
            <person name="Glavina del Rio T."/>
            <person name="Dalin E."/>
            <person name="Tice H."/>
            <person name="Pitluck S."/>
            <person name="Thompson L.S."/>
            <person name="Brettin T."/>
            <person name="Bruce D."/>
            <person name="Detter J.C."/>
            <person name="Han C."/>
            <person name="Tapia R."/>
            <person name="Schmutz J."/>
            <person name="Larimer F."/>
            <person name="Land M."/>
            <person name="Hauser L."/>
            <person name="Kyrpides N."/>
            <person name="Mikhailova N."/>
            <person name="Bryant D.A."/>
            <person name="Hanada S."/>
            <person name="Tsukatani Y."/>
            <person name="Richardson P."/>
        </authorList>
    </citation>
    <scope>NUCLEOTIDE SEQUENCE [LARGE SCALE GENOMIC DNA]</scope>
    <source>
        <strain evidence="2">DSM 13941 / HLO8</strain>
    </source>
</reference>
<dbReference type="HOGENOM" id="CLU_045981_1_0_0"/>
<evidence type="ECO:0000313" key="2">
    <source>
        <dbReference type="Proteomes" id="UP000000263"/>
    </source>
</evidence>
<name>A7NL65_ROSCS</name>
<evidence type="ECO:0008006" key="3">
    <source>
        <dbReference type="Google" id="ProtNLM"/>
    </source>
</evidence>
<accession>A7NL65</accession>
<dbReference type="OrthoDB" id="1299052at2"/>
<dbReference type="EMBL" id="CP000804">
    <property type="protein sequence ID" value="ABU58238.1"/>
    <property type="molecule type" value="Genomic_DNA"/>
</dbReference>
<dbReference type="AlphaFoldDB" id="A7NL65"/>
<proteinExistence type="predicted"/>
<dbReference type="Proteomes" id="UP000000263">
    <property type="component" value="Chromosome"/>
</dbReference>